<reference evidence="2" key="1">
    <citation type="submission" date="2021-02" db="EMBL/GenBank/DDBJ databases">
        <authorList>
            <person name="Nowell W R."/>
        </authorList>
    </citation>
    <scope>NUCLEOTIDE SEQUENCE</scope>
</reference>
<feature type="compositionally biased region" description="Low complexity" evidence="1">
    <location>
        <begin position="103"/>
        <end position="121"/>
    </location>
</feature>
<protein>
    <submittedName>
        <fullName evidence="2">Uncharacterized protein</fullName>
    </submittedName>
</protein>
<organism evidence="2 3">
    <name type="scientific">Rotaria socialis</name>
    <dbReference type="NCBI Taxonomy" id="392032"/>
    <lineage>
        <taxon>Eukaryota</taxon>
        <taxon>Metazoa</taxon>
        <taxon>Spiralia</taxon>
        <taxon>Gnathifera</taxon>
        <taxon>Rotifera</taxon>
        <taxon>Eurotatoria</taxon>
        <taxon>Bdelloidea</taxon>
        <taxon>Philodinida</taxon>
        <taxon>Philodinidae</taxon>
        <taxon>Rotaria</taxon>
    </lineage>
</organism>
<evidence type="ECO:0000256" key="1">
    <source>
        <dbReference type="SAM" id="MobiDB-lite"/>
    </source>
</evidence>
<proteinExistence type="predicted"/>
<name>A0A820RRZ1_9BILA</name>
<dbReference type="AlphaFoldDB" id="A0A820RRZ1"/>
<gene>
    <name evidence="2" type="ORF">TSG867_LOCUS16046</name>
</gene>
<evidence type="ECO:0000313" key="3">
    <source>
        <dbReference type="Proteomes" id="UP000663862"/>
    </source>
</evidence>
<feature type="region of interest" description="Disordered" evidence="1">
    <location>
        <begin position="99"/>
        <end position="122"/>
    </location>
</feature>
<dbReference type="Proteomes" id="UP000663862">
    <property type="component" value="Unassembled WGS sequence"/>
</dbReference>
<accession>A0A820RRZ1</accession>
<comment type="caution">
    <text evidence="2">The sequence shown here is derived from an EMBL/GenBank/DDBJ whole genome shotgun (WGS) entry which is preliminary data.</text>
</comment>
<dbReference type="EMBL" id="CAJOBQ010000962">
    <property type="protein sequence ID" value="CAF4439332.1"/>
    <property type="molecule type" value="Genomic_DNA"/>
</dbReference>
<sequence length="197" mass="23352">MRINTYGIRSQLKAFADRNTIFGWVEWKQRISVYAEFHCHRTIDLSLDEEYMADQASKYIFSIQSHNCRDQRRQTQHRDLFWILQQNRFHYSFELVKQDKSSKSPPHSSLSTPSSSESCSKSAKDLLKRLTTKEVKTRLEQTRYNDLAESWFTQNVNGQELLQISRTGCLINGTFMLSLYDSIKFKDMLNRFELELE</sequence>
<evidence type="ECO:0000313" key="2">
    <source>
        <dbReference type="EMBL" id="CAF4439332.1"/>
    </source>
</evidence>